<feature type="domain" description="Peptidase M15C" evidence="2">
    <location>
        <begin position="71"/>
        <end position="134"/>
    </location>
</feature>
<dbReference type="Gene3D" id="3.30.1380.10">
    <property type="match status" value="1"/>
</dbReference>
<feature type="region of interest" description="Disordered" evidence="1">
    <location>
        <begin position="1"/>
        <end position="21"/>
    </location>
</feature>
<keyword evidence="4" id="KW-1185">Reference proteome</keyword>
<dbReference type="Pfam" id="PF13539">
    <property type="entry name" value="Peptidase_M15_4"/>
    <property type="match status" value="1"/>
</dbReference>
<evidence type="ECO:0000256" key="1">
    <source>
        <dbReference type="SAM" id="MobiDB-lite"/>
    </source>
</evidence>
<dbReference type="Proteomes" id="UP001519295">
    <property type="component" value="Unassembled WGS sequence"/>
</dbReference>
<proteinExistence type="predicted"/>
<sequence length="271" mass="28453">MASSQNGYPAGDRSLIHNPRVPGTSITFPGGLRRGPTGDLLLWVAAQLHHRVEDGGTGYGMWGYAYRAIRGATSLSNHASGTAIDWHAPRHPLGKSGTFNAAQVREIRKILAEAGGCIRWGGDYTGRKDEMHFEAVASEAACARALAAVSGSTTPEQPARPATPGDDLVILDKTFLAVGHNDFRLTVPVGTASAAWGLSTAVLSIVGNGPVTGTVYVQDDKRGIVNWPIKVTNAGGICARFWDYLPNGTTQLGIVLDAPNGGTVTIEGKAK</sequence>
<evidence type="ECO:0000313" key="4">
    <source>
        <dbReference type="Proteomes" id="UP001519295"/>
    </source>
</evidence>
<dbReference type="SUPFAM" id="SSF55166">
    <property type="entry name" value="Hedgehog/DD-peptidase"/>
    <property type="match status" value="1"/>
</dbReference>
<evidence type="ECO:0000259" key="2">
    <source>
        <dbReference type="Pfam" id="PF13539"/>
    </source>
</evidence>
<comment type="caution">
    <text evidence="3">The sequence shown here is derived from an EMBL/GenBank/DDBJ whole genome shotgun (WGS) entry which is preliminary data.</text>
</comment>
<evidence type="ECO:0000313" key="3">
    <source>
        <dbReference type="EMBL" id="MBP2370199.1"/>
    </source>
</evidence>
<dbReference type="EMBL" id="JAGINU010000001">
    <property type="protein sequence ID" value="MBP2370199.1"/>
    <property type="molecule type" value="Genomic_DNA"/>
</dbReference>
<reference evidence="3 4" key="1">
    <citation type="submission" date="2021-03" db="EMBL/GenBank/DDBJ databases">
        <title>Sequencing the genomes of 1000 actinobacteria strains.</title>
        <authorList>
            <person name="Klenk H.-P."/>
        </authorList>
    </citation>
    <scope>NUCLEOTIDE SEQUENCE [LARGE SCALE GENOMIC DNA]</scope>
    <source>
        <strain evidence="3 4">DSM 45256</strain>
    </source>
</reference>
<dbReference type="RefSeq" id="WP_210033256.1">
    <property type="nucleotide sequence ID" value="NZ_JAGINU010000001.1"/>
</dbReference>
<dbReference type="InterPro" id="IPR039561">
    <property type="entry name" value="Peptidase_M15C"/>
</dbReference>
<dbReference type="InterPro" id="IPR009045">
    <property type="entry name" value="Zn_M74/Hedgehog-like"/>
</dbReference>
<accession>A0ABS4W1X1</accession>
<protein>
    <recommendedName>
        <fullName evidence="2">Peptidase M15C domain-containing protein</fullName>
    </recommendedName>
</protein>
<organism evidence="3 4">
    <name type="scientific">Pseudonocardia parietis</name>
    <dbReference type="NCBI Taxonomy" id="570936"/>
    <lineage>
        <taxon>Bacteria</taxon>
        <taxon>Bacillati</taxon>
        <taxon>Actinomycetota</taxon>
        <taxon>Actinomycetes</taxon>
        <taxon>Pseudonocardiales</taxon>
        <taxon>Pseudonocardiaceae</taxon>
        <taxon>Pseudonocardia</taxon>
    </lineage>
</organism>
<gene>
    <name evidence="3" type="ORF">JOF36_005895</name>
</gene>
<name>A0ABS4W1X1_9PSEU</name>